<protein>
    <submittedName>
        <fullName evidence="2">Retrotransposon protein</fullName>
    </submittedName>
</protein>
<dbReference type="Proteomes" id="UP000321947">
    <property type="component" value="Unassembled WGS sequence"/>
</dbReference>
<accession>A0A5D3C913</accession>
<comment type="caution">
    <text evidence="2">The sequence shown here is derived from an EMBL/GenBank/DDBJ whole genome shotgun (WGS) entry which is preliminary data.</text>
</comment>
<dbReference type="EMBL" id="SSTD01012824">
    <property type="protein sequence ID" value="TYK08447.1"/>
    <property type="molecule type" value="Genomic_DNA"/>
</dbReference>
<dbReference type="PANTHER" id="PTHR46250">
    <property type="entry name" value="MYB/SANT-LIKE DNA-BINDING DOMAIN PROTEIN-RELATED"/>
    <property type="match status" value="1"/>
</dbReference>
<name>A0A5D3C913_CUCMM</name>
<reference evidence="2 3" key="1">
    <citation type="submission" date="2019-08" db="EMBL/GenBank/DDBJ databases">
        <title>Draft genome sequences of two oriental melons (Cucumis melo L. var makuwa).</title>
        <authorList>
            <person name="Kwon S.-Y."/>
        </authorList>
    </citation>
    <scope>NUCLEOTIDE SEQUENCE [LARGE SCALE GENOMIC DNA]</scope>
    <source>
        <strain evidence="3">cv. Chang Bougi</strain>
        <tissue evidence="2">Leaf</tissue>
    </source>
</reference>
<proteinExistence type="predicted"/>
<evidence type="ECO:0000256" key="1">
    <source>
        <dbReference type="SAM" id="MobiDB-lite"/>
    </source>
</evidence>
<evidence type="ECO:0000313" key="3">
    <source>
        <dbReference type="Proteomes" id="UP000321947"/>
    </source>
</evidence>
<dbReference type="AlphaFoldDB" id="A0A5D3C913"/>
<gene>
    <name evidence="2" type="ORF">E5676_scaffold654G00630</name>
</gene>
<organism evidence="2 3">
    <name type="scientific">Cucumis melo var. makuwa</name>
    <name type="common">Oriental melon</name>
    <dbReference type="NCBI Taxonomy" id="1194695"/>
    <lineage>
        <taxon>Eukaryota</taxon>
        <taxon>Viridiplantae</taxon>
        <taxon>Streptophyta</taxon>
        <taxon>Embryophyta</taxon>
        <taxon>Tracheophyta</taxon>
        <taxon>Spermatophyta</taxon>
        <taxon>Magnoliopsida</taxon>
        <taxon>eudicotyledons</taxon>
        <taxon>Gunneridae</taxon>
        <taxon>Pentapetalae</taxon>
        <taxon>rosids</taxon>
        <taxon>fabids</taxon>
        <taxon>Cucurbitales</taxon>
        <taxon>Cucurbitaceae</taxon>
        <taxon>Benincaseae</taxon>
        <taxon>Cucumis</taxon>
    </lineage>
</organism>
<sequence>MTYCYDVDGVDEGDSTYATTTASEDIHYIETTNKWSQWRDELTESMFTDWQLHNGTFCPGYLAQLVCMMTEKLPGCQSHPAAKGLLNRPFPYYDELTYVFGRDRSTDRFAETFADVESNEPGGYDKFDMGDGNEEFPPVTGSSGSKRKRGSQRDLDVEAIHLALDQTNEQLRMIAEWPACTLAMQMTTMCARNSSTYCVRCQNLRVWIGRYCKGIFCLVWTTFGVSYSCLRMRGRDFVESSYETSRNS</sequence>
<evidence type="ECO:0000313" key="2">
    <source>
        <dbReference type="EMBL" id="TYK08447.1"/>
    </source>
</evidence>
<feature type="region of interest" description="Disordered" evidence="1">
    <location>
        <begin position="120"/>
        <end position="152"/>
    </location>
</feature>